<organism evidence="1 2">
    <name type="scientific">Heterorhabditis bacteriophora</name>
    <name type="common">Entomopathogenic nematode worm</name>
    <dbReference type="NCBI Taxonomy" id="37862"/>
    <lineage>
        <taxon>Eukaryota</taxon>
        <taxon>Metazoa</taxon>
        <taxon>Ecdysozoa</taxon>
        <taxon>Nematoda</taxon>
        <taxon>Chromadorea</taxon>
        <taxon>Rhabditida</taxon>
        <taxon>Rhabditina</taxon>
        <taxon>Rhabditomorpha</taxon>
        <taxon>Strongyloidea</taxon>
        <taxon>Heterorhabditidae</taxon>
        <taxon>Heterorhabditis</taxon>
    </lineage>
</organism>
<proteinExistence type="predicted"/>
<sequence length="52" mass="6221">MLHKRSNIVRSRKKMCLQLTQGHKNERLHRTRYSMIGEKKFSLDDSDGCHSY</sequence>
<protein>
    <submittedName>
        <fullName evidence="2">Uncharacterized protein</fullName>
    </submittedName>
</protein>
<name>A0A1I7X239_HETBA</name>
<evidence type="ECO:0000313" key="1">
    <source>
        <dbReference type="Proteomes" id="UP000095283"/>
    </source>
</evidence>
<dbReference type="WBParaSite" id="Hba_11517">
    <property type="protein sequence ID" value="Hba_11517"/>
    <property type="gene ID" value="Hba_11517"/>
</dbReference>
<keyword evidence="1" id="KW-1185">Reference proteome</keyword>
<accession>A0A1I7X239</accession>
<dbReference type="Proteomes" id="UP000095283">
    <property type="component" value="Unplaced"/>
</dbReference>
<evidence type="ECO:0000313" key="2">
    <source>
        <dbReference type="WBParaSite" id="Hba_11517"/>
    </source>
</evidence>
<dbReference type="AlphaFoldDB" id="A0A1I7X239"/>
<reference evidence="2" key="1">
    <citation type="submission" date="2016-11" db="UniProtKB">
        <authorList>
            <consortium name="WormBaseParasite"/>
        </authorList>
    </citation>
    <scope>IDENTIFICATION</scope>
</reference>